<dbReference type="InterPro" id="IPR027417">
    <property type="entry name" value="P-loop_NTPase"/>
</dbReference>
<evidence type="ECO:0000259" key="6">
    <source>
        <dbReference type="PROSITE" id="PS51193"/>
    </source>
</evidence>
<evidence type="ECO:0000256" key="1">
    <source>
        <dbReference type="ARBA" id="ARBA00022741"/>
    </source>
</evidence>
<dbReference type="SUPFAM" id="SSF53098">
    <property type="entry name" value="Ribonuclease H-like"/>
    <property type="match status" value="1"/>
</dbReference>
<keyword evidence="2" id="KW-0378">Hydrolase</keyword>
<dbReference type="InterPro" id="IPR012337">
    <property type="entry name" value="RNaseH-like_sf"/>
</dbReference>
<accession>A0A4S2F402</accession>
<dbReference type="CDD" id="cd06127">
    <property type="entry name" value="DEDDh"/>
    <property type="match status" value="1"/>
</dbReference>
<keyword evidence="8" id="KW-1185">Reference proteome</keyword>
<comment type="caution">
    <text evidence="7">The sequence shown here is derived from an EMBL/GenBank/DDBJ whole genome shotgun (WGS) entry which is preliminary data.</text>
</comment>
<dbReference type="Proteomes" id="UP000310263">
    <property type="component" value="Unassembled WGS sequence"/>
</dbReference>
<dbReference type="RefSeq" id="WP_136011762.1">
    <property type="nucleotide sequence ID" value="NZ_SRYE01000001.1"/>
</dbReference>
<name>A0A4S2F402_9ACTN</name>
<dbReference type="InterPro" id="IPR045028">
    <property type="entry name" value="DinG/Rad3-like"/>
</dbReference>
<dbReference type="InterPro" id="IPR006054">
    <property type="entry name" value="DnaQ"/>
</dbReference>
<dbReference type="GO" id="GO:0016818">
    <property type="term" value="F:hydrolase activity, acting on acid anhydrides, in phosphorus-containing anhydrides"/>
    <property type="evidence" value="ECO:0007669"/>
    <property type="project" value="InterPro"/>
</dbReference>
<dbReference type="InterPro" id="IPR014013">
    <property type="entry name" value="Helic_SF1/SF2_ATP-bd_DinG/Rad3"/>
</dbReference>
<dbReference type="PROSITE" id="PS51193">
    <property type="entry name" value="HELICASE_ATP_BIND_2"/>
    <property type="match status" value="1"/>
</dbReference>
<evidence type="ECO:0000313" key="8">
    <source>
        <dbReference type="Proteomes" id="UP000310263"/>
    </source>
</evidence>
<keyword evidence="4" id="KW-0067">ATP-binding</keyword>
<dbReference type="AlphaFoldDB" id="A0A4S2F402"/>
<organism evidence="7 8">
    <name type="scientific">Muricaecibacterium torontonense</name>
    <dbReference type="NCBI Taxonomy" id="3032871"/>
    <lineage>
        <taxon>Bacteria</taxon>
        <taxon>Bacillati</taxon>
        <taxon>Actinomycetota</taxon>
        <taxon>Coriobacteriia</taxon>
        <taxon>Coriobacteriales</taxon>
        <taxon>Atopobiaceae</taxon>
        <taxon>Muricaecibacterium</taxon>
    </lineage>
</organism>
<dbReference type="Pfam" id="PF00929">
    <property type="entry name" value="RNase_T"/>
    <property type="match status" value="1"/>
</dbReference>
<sequence>MAQQLPVTVDDLFLPETPEFIKAPYRNLVHEAALVDFGPLEEDIIVLDTETTGLSFRECELIEIAAQRISGREVVDRFETFVAPKGEIPQEITALTGITNEHVKGAPAAKQAVAQLADFVAGSPVVAHNAIFDRTFIENVQGGYRVSTNWIDSLALSRIALPALKSHRLATLAEAFQCNPVSHRAMADVEALSGIWRILLLGIAHMPAGLAAQLAAMHPEVQWPYRQLFSYIAENNPLASLDRSPAAQGASLSAAPFAPVSAESAEFSLLKTRKALIEALHDEVKDNAAEKICSLTAPSAAEVEAAFSGGGALGEIFEAFEQRAEQVEFAQAVRDALDSSSHLAVEAGTGVGKSMAYLYPLARFAKDNHVTCGVATKTNALTDQLISQELPALSQVLPGGLRFMALKGYDHYPCLRKIVRAMDGDLPLHLVDTSKRSENTVAADMLTAIAVNLAAVSQMPEGDLDSLGVRWRNVPRSMITTTPEECLHGRCPFFTEGCLLHGARRRAASADIVVTNHSLLLLNVAAENRLLPPMAHWVVDEAHSFADEARRQWALSVSAADARQAFAALGSSKTGAIHTLMNQIAGTEAAALPQRLLVKGAAALDRAQVASANFFDDMLLLATLAPANAYEDATIWINPDVRQTEQWSQLAESGEIFAKALEEALRFLREAQVAATEALPSASREMMRPLDSLSRLFDSLRIILAGTDSSYVYYLEAPRTKAKRGQERLAAEKLDIGEELASHWYPDMLSVIYCSATLAIGNNFDHFMENVGLDRVMTSPTQEKPQIKALRLPSCYDFDDHMAVVVPHDLPDPYSRDYIPRLVDALYDIHIAMGGSVLTLFTNRRDLERVNSLLAPRLKEAGLEVAYQMRNSNIQRLRSRFIDDKELSLLALKSFWEGFDAAGDTLRCVVIPKLPFANPNDPLVREREARDRRAWWRYSLPEAVLAVKQAAGRLIRTSTDKGLLILCDQRLMTKRYGRTFINALPSANVSTISSANLGEFIESWRRQHKD</sequence>
<dbReference type="SMART" id="SM00479">
    <property type="entry name" value="EXOIII"/>
    <property type="match status" value="1"/>
</dbReference>
<evidence type="ECO:0000256" key="3">
    <source>
        <dbReference type="ARBA" id="ARBA00022839"/>
    </source>
</evidence>
<dbReference type="InterPro" id="IPR013520">
    <property type="entry name" value="Ribonucl_H"/>
</dbReference>
<dbReference type="InterPro" id="IPR036397">
    <property type="entry name" value="RNaseH_sf"/>
</dbReference>
<reference evidence="7 8" key="1">
    <citation type="submission" date="2019-04" db="EMBL/GenBank/DDBJ databases">
        <title>Microbes associate with the intestines of laboratory mice.</title>
        <authorList>
            <person name="Navarre W."/>
            <person name="Wong E."/>
            <person name="Huang K."/>
            <person name="Tropini C."/>
            <person name="Ng K."/>
            <person name="Yu B."/>
        </authorList>
    </citation>
    <scope>NUCLEOTIDE SEQUENCE [LARGE SCALE GENOMIC DNA]</scope>
    <source>
        <strain evidence="7 8">NM07_P-09</strain>
    </source>
</reference>
<dbReference type="GO" id="GO:0006260">
    <property type="term" value="P:DNA replication"/>
    <property type="evidence" value="ECO:0007669"/>
    <property type="project" value="InterPro"/>
</dbReference>
<protein>
    <submittedName>
        <fullName evidence="7">DNA polymerase III subunit epsilon</fullName>
    </submittedName>
</protein>
<keyword evidence="3" id="KW-0269">Exonuclease</keyword>
<gene>
    <name evidence="7" type="ORF">E5334_01100</name>
</gene>
<dbReference type="Gene3D" id="3.30.420.10">
    <property type="entry name" value="Ribonuclease H-like superfamily/Ribonuclease H"/>
    <property type="match status" value="1"/>
</dbReference>
<evidence type="ECO:0000256" key="2">
    <source>
        <dbReference type="ARBA" id="ARBA00022801"/>
    </source>
</evidence>
<evidence type="ECO:0000313" key="7">
    <source>
        <dbReference type="EMBL" id="TGY63137.1"/>
    </source>
</evidence>
<dbReference type="Pfam" id="PF13307">
    <property type="entry name" value="Helicase_C_2"/>
    <property type="match status" value="1"/>
</dbReference>
<evidence type="ECO:0000256" key="5">
    <source>
        <dbReference type="ARBA" id="ARBA00038058"/>
    </source>
</evidence>
<dbReference type="SUPFAM" id="SSF52540">
    <property type="entry name" value="P-loop containing nucleoside triphosphate hydrolases"/>
    <property type="match status" value="1"/>
</dbReference>
<dbReference type="InterPro" id="IPR006555">
    <property type="entry name" value="ATP-dep_Helicase_C"/>
</dbReference>
<keyword evidence="3" id="KW-0540">Nuclease</keyword>
<dbReference type="GO" id="GO:0003677">
    <property type="term" value="F:DNA binding"/>
    <property type="evidence" value="ECO:0007669"/>
    <property type="project" value="InterPro"/>
</dbReference>
<dbReference type="PANTHER" id="PTHR11472">
    <property type="entry name" value="DNA REPAIR DEAD HELICASE RAD3/XP-D SUBFAMILY MEMBER"/>
    <property type="match status" value="1"/>
</dbReference>
<keyword evidence="1" id="KW-0547">Nucleotide-binding</keyword>
<evidence type="ECO:0000256" key="4">
    <source>
        <dbReference type="ARBA" id="ARBA00022840"/>
    </source>
</evidence>
<dbReference type="EMBL" id="SRYE01000001">
    <property type="protein sequence ID" value="TGY63137.1"/>
    <property type="molecule type" value="Genomic_DNA"/>
</dbReference>
<dbReference type="GO" id="GO:0004527">
    <property type="term" value="F:exonuclease activity"/>
    <property type="evidence" value="ECO:0007669"/>
    <property type="project" value="UniProtKB-KW"/>
</dbReference>
<dbReference type="GO" id="GO:0003887">
    <property type="term" value="F:DNA-directed DNA polymerase activity"/>
    <property type="evidence" value="ECO:0007669"/>
    <property type="project" value="InterPro"/>
</dbReference>
<dbReference type="FunFam" id="3.30.420.10:FF:000045">
    <property type="entry name" value="3'-5' exonuclease DinG"/>
    <property type="match status" value="1"/>
</dbReference>
<dbReference type="NCBIfam" id="TIGR00573">
    <property type="entry name" value="dnaq"/>
    <property type="match status" value="1"/>
</dbReference>
<dbReference type="PANTHER" id="PTHR11472:SF34">
    <property type="entry name" value="REGULATOR OF TELOMERE ELONGATION HELICASE 1"/>
    <property type="match status" value="1"/>
</dbReference>
<dbReference type="SMART" id="SM00491">
    <property type="entry name" value="HELICc2"/>
    <property type="match status" value="1"/>
</dbReference>
<dbReference type="OrthoDB" id="9805194at2"/>
<comment type="similarity">
    <text evidence="5">Belongs to the helicase family. DinG subfamily.</text>
</comment>
<feature type="domain" description="Helicase ATP-binding" evidence="6">
    <location>
        <begin position="312"/>
        <end position="596"/>
    </location>
</feature>
<dbReference type="GO" id="GO:0005524">
    <property type="term" value="F:ATP binding"/>
    <property type="evidence" value="ECO:0007669"/>
    <property type="project" value="UniProtKB-KW"/>
</dbReference>
<proteinExistence type="inferred from homology"/>
<dbReference type="Gene3D" id="3.40.50.300">
    <property type="entry name" value="P-loop containing nucleotide triphosphate hydrolases"/>
    <property type="match status" value="2"/>
</dbReference>
<dbReference type="GO" id="GO:0003678">
    <property type="term" value="F:DNA helicase activity"/>
    <property type="evidence" value="ECO:0007669"/>
    <property type="project" value="TreeGrafter"/>
</dbReference>